<sequence length="71" mass="7503">MGVPEDGVLAALLVAAAAEEEAEGKKAPDTDEGLAKAWLLSLPADMAATGRGRLCSTPVWNFGWFLFFFSS</sequence>
<evidence type="ECO:0000313" key="1">
    <source>
        <dbReference type="EnsemblPlants" id="OB09G18570.1"/>
    </source>
</evidence>
<reference evidence="1" key="2">
    <citation type="submission" date="2013-04" db="UniProtKB">
        <authorList>
            <consortium name="EnsemblPlants"/>
        </authorList>
    </citation>
    <scope>IDENTIFICATION</scope>
</reference>
<dbReference type="Gramene" id="OB09G18570.1">
    <property type="protein sequence ID" value="OB09G18570.1"/>
    <property type="gene ID" value="OB09G18570"/>
</dbReference>
<dbReference type="HOGENOM" id="CLU_2747571_0_0_1"/>
<organism evidence="1">
    <name type="scientific">Oryza brachyantha</name>
    <name type="common">malo sina</name>
    <dbReference type="NCBI Taxonomy" id="4533"/>
    <lineage>
        <taxon>Eukaryota</taxon>
        <taxon>Viridiplantae</taxon>
        <taxon>Streptophyta</taxon>
        <taxon>Embryophyta</taxon>
        <taxon>Tracheophyta</taxon>
        <taxon>Spermatophyta</taxon>
        <taxon>Magnoliopsida</taxon>
        <taxon>Liliopsida</taxon>
        <taxon>Poales</taxon>
        <taxon>Poaceae</taxon>
        <taxon>BOP clade</taxon>
        <taxon>Oryzoideae</taxon>
        <taxon>Oryzeae</taxon>
        <taxon>Oryzinae</taxon>
        <taxon>Oryza</taxon>
    </lineage>
</organism>
<name>J3MXX8_ORYBR</name>
<keyword evidence="2" id="KW-1185">Reference proteome</keyword>
<reference evidence="1" key="1">
    <citation type="journal article" date="2013" name="Nat. Commun.">
        <title>Whole-genome sequencing of Oryza brachyantha reveals mechanisms underlying Oryza genome evolution.</title>
        <authorList>
            <person name="Chen J."/>
            <person name="Huang Q."/>
            <person name="Gao D."/>
            <person name="Wang J."/>
            <person name="Lang Y."/>
            <person name="Liu T."/>
            <person name="Li B."/>
            <person name="Bai Z."/>
            <person name="Luis Goicoechea J."/>
            <person name="Liang C."/>
            <person name="Chen C."/>
            <person name="Zhang W."/>
            <person name="Sun S."/>
            <person name="Liao Y."/>
            <person name="Zhang X."/>
            <person name="Yang L."/>
            <person name="Song C."/>
            <person name="Wang M."/>
            <person name="Shi J."/>
            <person name="Liu G."/>
            <person name="Liu J."/>
            <person name="Zhou H."/>
            <person name="Zhou W."/>
            <person name="Yu Q."/>
            <person name="An N."/>
            <person name="Chen Y."/>
            <person name="Cai Q."/>
            <person name="Wang B."/>
            <person name="Liu B."/>
            <person name="Min J."/>
            <person name="Huang Y."/>
            <person name="Wu H."/>
            <person name="Li Z."/>
            <person name="Zhang Y."/>
            <person name="Yin Y."/>
            <person name="Song W."/>
            <person name="Jiang J."/>
            <person name="Jackson S.A."/>
            <person name="Wing R.A."/>
            <person name="Wang J."/>
            <person name="Chen M."/>
        </authorList>
    </citation>
    <scope>NUCLEOTIDE SEQUENCE [LARGE SCALE GENOMIC DNA]</scope>
    <source>
        <strain evidence="1">cv. IRGC 101232</strain>
    </source>
</reference>
<dbReference type="EnsemblPlants" id="OB09G18570.1">
    <property type="protein sequence ID" value="OB09G18570.1"/>
    <property type="gene ID" value="OB09G18570"/>
</dbReference>
<proteinExistence type="predicted"/>
<protein>
    <submittedName>
        <fullName evidence="1">Uncharacterized protein</fullName>
    </submittedName>
</protein>
<evidence type="ECO:0000313" key="2">
    <source>
        <dbReference type="Proteomes" id="UP000006038"/>
    </source>
</evidence>
<dbReference type="Proteomes" id="UP000006038">
    <property type="component" value="Chromosome 9"/>
</dbReference>
<accession>J3MXX8</accession>
<dbReference type="AlphaFoldDB" id="J3MXX8"/>